<comment type="similarity">
    <text evidence="2">Belongs to the SLC29A/ENT transporter (TC 2.A.57) family.</text>
</comment>
<feature type="region of interest" description="Disordered" evidence="7">
    <location>
        <begin position="1"/>
        <end position="39"/>
    </location>
</feature>
<keyword evidence="5 8" id="KW-1133">Transmembrane helix</keyword>
<dbReference type="PhylomeDB" id="B4JDA0"/>
<evidence type="ECO:0000256" key="7">
    <source>
        <dbReference type="SAM" id="MobiDB-lite"/>
    </source>
</evidence>
<feature type="transmembrane region" description="Helical" evidence="8">
    <location>
        <begin position="131"/>
        <end position="152"/>
    </location>
</feature>
<dbReference type="EMBL" id="CH916368">
    <property type="protein sequence ID" value="EDW03273.1"/>
    <property type="molecule type" value="Genomic_DNA"/>
</dbReference>
<evidence type="ECO:0000256" key="2">
    <source>
        <dbReference type="ARBA" id="ARBA00007965"/>
    </source>
</evidence>
<feature type="transmembrane region" description="Helical" evidence="8">
    <location>
        <begin position="363"/>
        <end position="385"/>
    </location>
</feature>
<evidence type="ECO:0000313" key="9">
    <source>
        <dbReference type="EMBL" id="EDW03273.1"/>
    </source>
</evidence>
<dbReference type="InterPro" id="IPR036259">
    <property type="entry name" value="MFS_trans_sf"/>
</dbReference>
<dbReference type="OMA" id="KYKFRNT"/>
<dbReference type="GO" id="GO:0005337">
    <property type="term" value="F:nucleoside transmembrane transporter activity"/>
    <property type="evidence" value="ECO:0007669"/>
    <property type="project" value="InterPro"/>
</dbReference>
<feature type="transmembrane region" description="Helical" evidence="8">
    <location>
        <begin position="324"/>
        <end position="343"/>
    </location>
</feature>
<dbReference type="InParanoid" id="B4JDA0"/>
<dbReference type="Gene3D" id="1.20.1250.20">
    <property type="entry name" value="MFS general substrate transporter like domains"/>
    <property type="match status" value="1"/>
</dbReference>
<dbReference type="SUPFAM" id="SSF103473">
    <property type="entry name" value="MFS general substrate transporter"/>
    <property type="match status" value="1"/>
</dbReference>
<dbReference type="HOGENOM" id="CLU_021611_0_2_1"/>
<keyword evidence="3" id="KW-0813">Transport</keyword>
<name>B4JDA0_DROGR</name>
<feature type="transmembrane region" description="Helical" evidence="8">
    <location>
        <begin position="430"/>
        <end position="453"/>
    </location>
</feature>
<keyword evidence="4 8" id="KW-0812">Transmembrane</keyword>
<gene>
    <name evidence="9" type="primary">Dgri\GH11145</name>
    <name evidence="9" type="ORF">Dgri_GH11145</name>
</gene>
<reference evidence="9 10" key="1">
    <citation type="journal article" date="2007" name="Nature">
        <title>Evolution of genes and genomes on the Drosophila phylogeny.</title>
        <authorList>
            <consortium name="Drosophila 12 Genomes Consortium"/>
            <person name="Clark A.G."/>
            <person name="Eisen M.B."/>
            <person name="Smith D.R."/>
            <person name="Bergman C.M."/>
            <person name="Oliver B."/>
            <person name="Markow T.A."/>
            <person name="Kaufman T.C."/>
            <person name="Kellis M."/>
            <person name="Gelbart W."/>
            <person name="Iyer V.N."/>
            <person name="Pollard D.A."/>
            <person name="Sackton T.B."/>
            <person name="Larracuente A.M."/>
            <person name="Singh N.D."/>
            <person name="Abad J.P."/>
            <person name="Abt D.N."/>
            <person name="Adryan B."/>
            <person name="Aguade M."/>
            <person name="Akashi H."/>
            <person name="Anderson W.W."/>
            <person name="Aquadro C.F."/>
            <person name="Ardell D.H."/>
            <person name="Arguello R."/>
            <person name="Artieri C.G."/>
            <person name="Barbash D.A."/>
            <person name="Barker D."/>
            <person name="Barsanti P."/>
            <person name="Batterham P."/>
            <person name="Batzoglou S."/>
            <person name="Begun D."/>
            <person name="Bhutkar A."/>
            <person name="Blanco E."/>
            <person name="Bosak S.A."/>
            <person name="Bradley R.K."/>
            <person name="Brand A.D."/>
            <person name="Brent M.R."/>
            <person name="Brooks A.N."/>
            <person name="Brown R.H."/>
            <person name="Butlin R.K."/>
            <person name="Caggese C."/>
            <person name="Calvi B.R."/>
            <person name="Bernardo de Carvalho A."/>
            <person name="Caspi A."/>
            <person name="Castrezana S."/>
            <person name="Celniker S.E."/>
            <person name="Chang J.L."/>
            <person name="Chapple C."/>
            <person name="Chatterji S."/>
            <person name="Chinwalla A."/>
            <person name="Civetta A."/>
            <person name="Clifton S.W."/>
            <person name="Comeron J.M."/>
            <person name="Costello J.C."/>
            <person name="Coyne J.A."/>
            <person name="Daub J."/>
            <person name="David R.G."/>
            <person name="Delcher A.L."/>
            <person name="Delehaunty K."/>
            <person name="Do C.B."/>
            <person name="Ebling H."/>
            <person name="Edwards K."/>
            <person name="Eickbush T."/>
            <person name="Evans J.D."/>
            <person name="Filipski A."/>
            <person name="Findeiss S."/>
            <person name="Freyhult E."/>
            <person name="Fulton L."/>
            <person name="Fulton R."/>
            <person name="Garcia A.C."/>
            <person name="Gardiner A."/>
            <person name="Garfield D.A."/>
            <person name="Garvin B.E."/>
            <person name="Gibson G."/>
            <person name="Gilbert D."/>
            <person name="Gnerre S."/>
            <person name="Godfrey J."/>
            <person name="Good R."/>
            <person name="Gotea V."/>
            <person name="Gravely B."/>
            <person name="Greenberg A.J."/>
            <person name="Griffiths-Jones S."/>
            <person name="Gross S."/>
            <person name="Guigo R."/>
            <person name="Gustafson E.A."/>
            <person name="Haerty W."/>
            <person name="Hahn M.W."/>
            <person name="Halligan D.L."/>
            <person name="Halpern A.L."/>
            <person name="Halter G.M."/>
            <person name="Han M.V."/>
            <person name="Heger A."/>
            <person name="Hillier L."/>
            <person name="Hinrichs A.S."/>
            <person name="Holmes I."/>
            <person name="Hoskins R.A."/>
            <person name="Hubisz M.J."/>
            <person name="Hultmark D."/>
            <person name="Huntley M.A."/>
            <person name="Jaffe D.B."/>
            <person name="Jagadeeshan S."/>
            <person name="Jeck W.R."/>
            <person name="Johnson J."/>
            <person name="Jones C.D."/>
            <person name="Jordan W.C."/>
            <person name="Karpen G.H."/>
            <person name="Kataoka E."/>
            <person name="Keightley P.D."/>
            <person name="Kheradpour P."/>
            <person name="Kirkness E.F."/>
            <person name="Koerich L.B."/>
            <person name="Kristiansen K."/>
            <person name="Kudrna D."/>
            <person name="Kulathinal R.J."/>
            <person name="Kumar S."/>
            <person name="Kwok R."/>
            <person name="Lander E."/>
            <person name="Langley C.H."/>
            <person name="Lapoint R."/>
            <person name="Lazzaro B.P."/>
            <person name="Lee S.J."/>
            <person name="Levesque L."/>
            <person name="Li R."/>
            <person name="Lin C.F."/>
            <person name="Lin M.F."/>
            <person name="Lindblad-Toh K."/>
            <person name="Llopart A."/>
            <person name="Long M."/>
            <person name="Low L."/>
            <person name="Lozovsky E."/>
            <person name="Lu J."/>
            <person name="Luo M."/>
            <person name="Machado C.A."/>
            <person name="Makalowski W."/>
            <person name="Marzo M."/>
            <person name="Matsuda M."/>
            <person name="Matzkin L."/>
            <person name="McAllister B."/>
            <person name="McBride C.S."/>
            <person name="McKernan B."/>
            <person name="McKernan K."/>
            <person name="Mendez-Lago M."/>
            <person name="Minx P."/>
            <person name="Mollenhauer M.U."/>
            <person name="Montooth K."/>
            <person name="Mount S.M."/>
            <person name="Mu X."/>
            <person name="Myers E."/>
            <person name="Negre B."/>
            <person name="Newfeld S."/>
            <person name="Nielsen R."/>
            <person name="Noor M.A."/>
            <person name="O'Grady P."/>
            <person name="Pachter L."/>
            <person name="Papaceit M."/>
            <person name="Parisi M.J."/>
            <person name="Parisi M."/>
            <person name="Parts L."/>
            <person name="Pedersen J.S."/>
            <person name="Pesole G."/>
            <person name="Phillippy A.M."/>
            <person name="Ponting C.P."/>
            <person name="Pop M."/>
            <person name="Porcelli D."/>
            <person name="Powell J.R."/>
            <person name="Prohaska S."/>
            <person name="Pruitt K."/>
            <person name="Puig M."/>
            <person name="Quesneville H."/>
            <person name="Ram K.R."/>
            <person name="Rand D."/>
            <person name="Rasmussen M.D."/>
            <person name="Reed L.K."/>
            <person name="Reenan R."/>
            <person name="Reily A."/>
            <person name="Remington K.A."/>
            <person name="Rieger T.T."/>
            <person name="Ritchie M.G."/>
            <person name="Robin C."/>
            <person name="Rogers Y.H."/>
            <person name="Rohde C."/>
            <person name="Rozas J."/>
            <person name="Rubenfield M.J."/>
            <person name="Ruiz A."/>
            <person name="Russo S."/>
            <person name="Salzberg S.L."/>
            <person name="Sanchez-Gracia A."/>
            <person name="Saranga D.J."/>
            <person name="Sato H."/>
            <person name="Schaeffer S.W."/>
            <person name="Schatz M.C."/>
            <person name="Schlenke T."/>
            <person name="Schwartz R."/>
            <person name="Segarra C."/>
            <person name="Singh R.S."/>
            <person name="Sirot L."/>
            <person name="Sirota M."/>
            <person name="Sisneros N.B."/>
            <person name="Smith C.D."/>
            <person name="Smith T.F."/>
            <person name="Spieth J."/>
            <person name="Stage D.E."/>
            <person name="Stark A."/>
            <person name="Stephan W."/>
            <person name="Strausberg R.L."/>
            <person name="Strempel S."/>
            <person name="Sturgill D."/>
            <person name="Sutton G."/>
            <person name="Sutton G.G."/>
            <person name="Tao W."/>
            <person name="Teichmann S."/>
            <person name="Tobari Y.N."/>
            <person name="Tomimura Y."/>
            <person name="Tsolas J.M."/>
            <person name="Valente V.L."/>
            <person name="Venter E."/>
            <person name="Venter J.C."/>
            <person name="Vicario S."/>
            <person name="Vieira F.G."/>
            <person name="Vilella A.J."/>
            <person name="Villasante A."/>
            <person name="Walenz B."/>
            <person name="Wang J."/>
            <person name="Wasserman M."/>
            <person name="Watts T."/>
            <person name="Wilson D."/>
            <person name="Wilson R.K."/>
            <person name="Wing R.A."/>
            <person name="Wolfner M.F."/>
            <person name="Wong A."/>
            <person name="Wong G.K."/>
            <person name="Wu C.I."/>
            <person name="Wu G."/>
            <person name="Yamamoto D."/>
            <person name="Yang H.P."/>
            <person name="Yang S.P."/>
            <person name="Yorke J.A."/>
            <person name="Yoshida K."/>
            <person name="Zdobnov E."/>
            <person name="Zhang P."/>
            <person name="Zhang Y."/>
            <person name="Zimin A.V."/>
            <person name="Baldwin J."/>
            <person name="Abdouelleil A."/>
            <person name="Abdulkadir J."/>
            <person name="Abebe A."/>
            <person name="Abera B."/>
            <person name="Abreu J."/>
            <person name="Acer S.C."/>
            <person name="Aftuck L."/>
            <person name="Alexander A."/>
            <person name="An P."/>
            <person name="Anderson E."/>
            <person name="Anderson S."/>
            <person name="Arachi H."/>
            <person name="Azer M."/>
            <person name="Bachantsang P."/>
            <person name="Barry A."/>
            <person name="Bayul T."/>
            <person name="Berlin A."/>
            <person name="Bessette D."/>
            <person name="Bloom T."/>
            <person name="Blye J."/>
            <person name="Boguslavskiy L."/>
            <person name="Bonnet C."/>
            <person name="Boukhgalter B."/>
            <person name="Bourzgui I."/>
            <person name="Brown A."/>
            <person name="Cahill P."/>
            <person name="Channer S."/>
            <person name="Cheshatsang Y."/>
            <person name="Chuda L."/>
            <person name="Citroen M."/>
            <person name="Collymore A."/>
            <person name="Cooke P."/>
            <person name="Costello M."/>
            <person name="D'Aco K."/>
            <person name="Daza R."/>
            <person name="De Haan G."/>
            <person name="DeGray S."/>
            <person name="DeMaso C."/>
            <person name="Dhargay N."/>
            <person name="Dooley K."/>
            <person name="Dooley E."/>
            <person name="Doricent M."/>
            <person name="Dorje P."/>
            <person name="Dorjee K."/>
            <person name="Dupes A."/>
            <person name="Elong R."/>
            <person name="Falk J."/>
            <person name="Farina A."/>
            <person name="Faro S."/>
            <person name="Ferguson D."/>
            <person name="Fisher S."/>
            <person name="Foley C.D."/>
            <person name="Franke A."/>
            <person name="Friedrich D."/>
            <person name="Gadbois L."/>
            <person name="Gearin G."/>
            <person name="Gearin C.R."/>
            <person name="Giannoukos G."/>
            <person name="Goode T."/>
            <person name="Graham J."/>
            <person name="Grandbois E."/>
            <person name="Grewal S."/>
            <person name="Gyaltsen K."/>
            <person name="Hafez N."/>
            <person name="Hagos B."/>
            <person name="Hall J."/>
            <person name="Henson C."/>
            <person name="Hollinger A."/>
            <person name="Honan T."/>
            <person name="Huard M.D."/>
            <person name="Hughes L."/>
            <person name="Hurhula B."/>
            <person name="Husby M.E."/>
            <person name="Kamat A."/>
            <person name="Kanga B."/>
            <person name="Kashin S."/>
            <person name="Khazanovich D."/>
            <person name="Kisner P."/>
            <person name="Lance K."/>
            <person name="Lara M."/>
            <person name="Lee W."/>
            <person name="Lennon N."/>
            <person name="Letendre F."/>
            <person name="LeVine R."/>
            <person name="Lipovsky A."/>
            <person name="Liu X."/>
            <person name="Liu J."/>
            <person name="Liu S."/>
            <person name="Lokyitsang T."/>
            <person name="Lokyitsang Y."/>
            <person name="Lubonja R."/>
            <person name="Lui A."/>
            <person name="MacDonald P."/>
            <person name="Magnisalis V."/>
            <person name="Maru K."/>
            <person name="Matthews C."/>
            <person name="McCusker W."/>
            <person name="McDonough S."/>
            <person name="Mehta T."/>
            <person name="Meldrim J."/>
            <person name="Meneus L."/>
            <person name="Mihai O."/>
            <person name="Mihalev A."/>
            <person name="Mihova T."/>
            <person name="Mittelman R."/>
            <person name="Mlenga V."/>
            <person name="Montmayeur A."/>
            <person name="Mulrain L."/>
            <person name="Navidi A."/>
            <person name="Naylor J."/>
            <person name="Negash T."/>
            <person name="Nguyen T."/>
            <person name="Nguyen N."/>
            <person name="Nicol R."/>
            <person name="Norbu C."/>
            <person name="Norbu N."/>
            <person name="Novod N."/>
            <person name="O'Neill B."/>
            <person name="Osman S."/>
            <person name="Markiewicz E."/>
            <person name="Oyono O.L."/>
            <person name="Patti C."/>
            <person name="Phunkhang P."/>
            <person name="Pierre F."/>
            <person name="Priest M."/>
            <person name="Raghuraman S."/>
            <person name="Rege F."/>
            <person name="Reyes R."/>
            <person name="Rise C."/>
            <person name="Rogov P."/>
            <person name="Ross K."/>
            <person name="Ryan E."/>
            <person name="Settipalli S."/>
            <person name="Shea T."/>
            <person name="Sherpa N."/>
            <person name="Shi L."/>
            <person name="Shih D."/>
            <person name="Sparrow T."/>
            <person name="Spaulding J."/>
            <person name="Stalker J."/>
            <person name="Stange-Thomann N."/>
            <person name="Stavropoulos S."/>
            <person name="Stone C."/>
            <person name="Strader C."/>
            <person name="Tesfaye S."/>
            <person name="Thomson T."/>
            <person name="Thoulutsang Y."/>
            <person name="Thoulutsang D."/>
            <person name="Topham K."/>
            <person name="Topping I."/>
            <person name="Tsamla T."/>
            <person name="Vassiliev H."/>
            <person name="Vo A."/>
            <person name="Wangchuk T."/>
            <person name="Wangdi T."/>
            <person name="Weiand M."/>
            <person name="Wilkinson J."/>
            <person name="Wilson A."/>
            <person name="Yadav S."/>
            <person name="Young G."/>
            <person name="Yu Q."/>
            <person name="Zembek L."/>
            <person name="Zhong D."/>
            <person name="Zimmer A."/>
            <person name="Zwirko Z."/>
            <person name="Jaffe D.B."/>
            <person name="Alvarez P."/>
            <person name="Brockman W."/>
            <person name="Butler J."/>
            <person name="Chin C."/>
            <person name="Gnerre S."/>
            <person name="Grabherr M."/>
            <person name="Kleber M."/>
            <person name="Mauceli E."/>
            <person name="MacCallum I."/>
        </authorList>
    </citation>
    <scope>NUCLEOTIDE SEQUENCE [LARGE SCALE GENOMIC DNA]</scope>
    <source>
        <strain evidence="10">Tucson 15287-2541.00</strain>
    </source>
</reference>
<evidence type="ECO:0000256" key="3">
    <source>
        <dbReference type="ARBA" id="ARBA00022448"/>
    </source>
</evidence>
<dbReference type="PANTHER" id="PTHR10332:SF88">
    <property type="entry name" value="EQUILIBRATIVE NUCLEOSIDE TRANSPORTER 1, ISOFORM A"/>
    <property type="match status" value="1"/>
</dbReference>
<evidence type="ECO:0000256" key="5">
    <source>
        <dbReference type="ARBA" id="ARBA00022989"/>
    </source>
</evidence>
<comment type="subcellular location">
    <subcellularLocation>
        <location evidence="1">Membrane</location>
        <topology evidence="1">Multi-pass membrane protein</topology>
    </subcellularLocation>
</comment>
<feature type="compositionally biased region" description="Basic and acidic residues" evidence="7">
    <location>
        <begin position="1"/>
        <end position="12"/>
    </location>
</feature>
<dbReference type="FunCoup" id="B4JDA0">
    <property type="interactions" value="251"/>
</dbReference>
<keyword evidence="6 8" id="KW-0472">Membrane</keyword>
<organism evidence="10">
    <name type="scientific">Drosophila grimshawi</name>
    <name type="common">Hawaiian fruit fly</name>
    <name type="synonym">Idiomyia grimshawi</name>
    <dbReference type="NCBI Taxonomy" id="7222"/>
    <lineage>
        <taxon>Eukaryota</taxon>
        <taxon>Metazoa</taxon>
        <taxon>Ecdysozoa</taxon>
        <taxon>Arthropoda</taxon>
        <taxon>Hexapoda</taxon>
        <taxon>Insecta</taxon>
        <taxon>Pterygota</taxon>
        <taxon>Neoptera</taxon>
        <taxon>Endopterygota</taxon>
        <taxon>Diptera</taxon>
        <taxon>Brachycera</taxon>
        <taxon>Muscomorpha</taxon>
        <taxon>Ephydroidea</taxon>
        <taxon>Drosophilidae</taxon>
        <taxon>Drosophila</taxon>
        <taxon>Hawaiian Drosophila</taxon>
    </lineage>
</organism>
<dbReference type="Pfam" id="PF01733">
    <property type="entry name" value="Nucleoside_tran"/>
    <property type="match status" value="1"/>
</dbReference>
<accession>B4JDA0</accession>
<dbReference type="eggNOG" id="KOG1479">
    <property type="taxonomic scope" value="Eukaryota"/>
</dbReference>
<protein>
    <submittedName>
        <fullName evidence="9">GH11145</fullName>
    </submittedName>
</protein>
<sequence>MRRNEDEQRLLEEEQEEQAEDQNSTTAVDNGSFVPAFSPQYSHDNDDERCLLHQEQGDEVIQLTNAPNSGASLTYCVFYLLGIGTMTPWNFFVTAEDYWQYKFRNTTLNGTLPVLDDEQLTPLQKSFTCDLALSATISGTTFLLLNAVYGHLVTLRAKMLGTLGTILVLFGVTTGFVEVNTDQWQEQFFLITLIIVVLLNISAATMSGALYGVAGLFPSEFMTAVVSGQALGGILTALAFLLVLAFDAGPSATAFVFFVMGALLICGCIVCYLLVARQAYFKYYLAGGDKFKVICAQPAHSRSTVGTDEGVPLEPLLSKVLGKIYLQAICLVLLYATTLSVYPSVTILMESEHSASHTQWTDVYYMPVVNYLFFNCGDYFGRLFAGWLEVPRNQQTTLLLTVVRVVFVPCFLCSNSGVHQFLPTLVQHDYTFMAMIVAFALSNGYLTNILLIMAPRSVEQHEKELAASIMAASLSVGMAIGSLISLAFVQML</sequence>
<evidence type="ECO:0000256" key="4">
    <source>
        <dbReference type="ARBA" id="ARBA00022692"/>
    </source>
</evidence>
<proteinExistence type="inferred from homology"/>
<evidence type="ECO:0000256" key="6">
    <source>
        <dbReference type="ARBA" id="ARBA00023136"/>
    </source>
</evidence>
<feature type="transmembrane region" description="Helical" evidence="8">
    <location>
        <begin position="252"/>
        <end position="275"/>
    </location>
</feature>
<feature type="transmembrane region" description="Helical" evidence="8">
    <location>
        <begin position="221"/>
        <end position="246"/>
    </location>
</feature>
<evidence type="ECO:0000256" key="8">
    <source>
        <dbReference type="SAM" id="Phobius"/>
    </source>
</evidence>
<feature type="transmembrane region" description="Helical" evidence="8">
    <location>
        <begin position="465"/>
        <end position="489"/>
    </location>
</feature>
<keyword evidence="10" id="KW-1185">Reference proteome</keyword>
<dbReference type="PRINTS" id="PR01130">
    <property type="entry name" value="DERENTRNSPRT"/>
</dbReference>
<evidence type="ECO:0000256" key="1">
    <source>
        <dbReference type="ARBA" id="ARBA00004141"/>
    </source>
</evidence>
<feature type="transmembrane region" description="Helical" evidence="8">
    <location>
        <begin position="189"/>
        <end position="214"/>
    </location>
</feature>
<evidence type="ECO:0000313" key="10">
    <source>
        <dbReference type="Proteomes" id="UP000001070"/>
    </source>
</evidence>
<dbReference type="GO" id="GO:0005886">
    <property type="term" value="C:plasma membrane"/>
    <property type="evidence" value="ECO:0007669"/>
    <property type="project" value="TreeGrafter"/>
</dbReference>
<dbReference type="KEGG" id="dgr:6562522"/>
<dbReference type="InterPro" id="IPR002259">
    <property type="entry name" value="Eqnu_transpt"/>
</dbReference>
<feature type="transmembrane region" description="Helical" evidence="8">
    <location>
        <begin position="159"/>
        <end position="177"/>
    </location>
</feature>
<dbReference type="AlphaFoldDB" id="B4JDA0"/>
<dbReference type="Proteomes" id="UP000001070">
    <property type="component" value="Unassembled WGS sequence"/>
</dbReference>
<feature type="transmembrane region" description="Helical" evidence="8">
    <location>
        <begin position="73"/>
        <end position="92"/>
    </location>
</feature>
<feature type="transmembrane region" description="Helical" evidence="8">
    <location>
        <begin position="397"/>
        <end position="418"/>
    </location>
</feature>
<dbReference type="PANTHER" id="PTHR10332">
    <property type="entry name" value="EQUILIBRATIVE NUCLEOSIDE TRANSPORTER"/>
    <property type="match status" value="1"/>
</dbReference>
<dbReference type="OrthoDB" id="46396at2759"/>
<dbReference type="PIRSF" id="PIRSF016379">
    <property type="entry name" value="ENT"/>
    <property type="match status" value="1"/>
</dbReference>